<feature type="chain" id="PRO_5035930270" evidence="3">
    <location>
        <begin position="19"/>
        <end position="383"/>
    </location>
</feature>
<dbReference type="PANTHER" id="PTHR11567">
    <property type="entry name" value="ACID PHOSPHATASE-RELATED"/>
    <property type="match status" value="1"/>
</dbReference>
<evidence type="ECO:0000256" key="3">
    <source>
        <dbReference type="SAM" id="SignalP"/>
    </source>
</evidence>
<dbReference type="InterPro" id="IPR050645">
    <property type="entry name" value="Histidine_acid_phosphatase"/>
</dbReference>
<comment type="catalytic activity">
    <reaction evidence="1">
        <text>a phosphate monoester + H2O = an alcohol + phosphate</text>
        <dbReference type="Rhea" id="RHEA:15017"/>
        <dbReference type="ChEBI" id="CHEBI:15377"/>
        <dbReference type="ChEBI" id="CHEBI:30879"/>
        <dbReference type="ChEBI" id="CHEBI:43474"/>
        <dbReference type="ChEBI" id="CHEBI:67140"/>
        <dbReference type="EC" id="3.1.3.2"/>
    </reaction>
</comment>
<name>A0A8S1EJ27_9PELO</name>
<evidence type="ECO:0000256" key="1">
    <source>
        <dbReference type="ARBA" id="ARBA00000032"/>
    </source>
</evidence>
<proteinExistence type="inferred from homology"/>
<organism evidence="4 5">
    <name type="scientific">Caenorhabditis bovis</name>
    <dbReference type="NCBI Taxonomy" id="2654633"/>
    <lineage>
        <taxon>Eukaryota</taxon>
        <taxon>Metazoa</taxon>
        <taxon>Ecdysozoa</taxon>
        <taxon>Nematoda</taxon>
        <taxon>Chromadorea</taxon>
        <taxon>Rhabditida</taxon>
        <taxon>Rhabditina</taxon>
        <taxon>Rhabditomorpha</taxon>
        <taxon>Rhabditoidea</taxon>
        <taxon>Rhabditidae</taxon>
        <taxon>Peloderinae</taxon>
        <taxon>Caenorhabditis</taxon>
    </lineage>
</organism>
<reference evidence="4 5" key="1">
    <citation type="submission" date="2020-04" db="EMBL/GenBank/DDBJ databases">
        <authorList>
            <person name="Laetsch R D."/>
            <person name="Stevens L."/>
            <person name="Kumar S."/>
            <person name="Blaxter L. M."/>
        </authorList>
    </citation>
    <scope>NUCLEOTIDE SEQUENCE [LARGE SCALE GENOMIC DNA]</scope>
</reference>
<dbReference type="PROSITE" id="PS00616">
    <property type="entry name" value="HIS_ACID_PHOSPHAT_1"/>
    <property type="match status" value="1"/>
</dbReference>
<dbReference type="Pfam" id="PF00328">
    <property type="entry name" value="His_Phos_2"/>
    <property type="match status" value="1"/>
</dbReference>
<dbReference type="PANTHER" id="PTHR11567:SF204">
    <property type="entry name" value="LYSOSOMAL ACID PHOSPHATASE"/>
    <property type="match status" value="1"/>
</dbReference>
<accession>A0A8S1EJ27</accession>
<dbReference type="GO" id="GO:0003993">
    <property type="term" value="F:acid phosphatase activity"/>
    <property type="evidence" value="ECO:0007669"/>
    <property type="project" value="UniProtKB-EC"/>
</dbReference>
<dbReference type="InterPro" id="IPR029033">
    <property type="entry name" value="His_PPase_superfam"/>
</dbReference>
<keyword evidence="3" id="KW-0732">Signal</keyword>
<evidence type="ECO:0000313" key="4">
    <source>
        <dbReference type="EMBL" id="CAB3399952.1"/>
    </source>
</evidence>
<dbReference type="SUPFAM" id="SSF53254">
    <property type="entry name" value="Phosphoglycerate mutase-like"/>
    <property type="match status" value="1"/>
</dbReference>
<dbReference type="InterPro" id="IPR000560">
    <property type="entry name" value="His_Pase_clade-2"/>
</dbReference>
<comment type="caution">
    <text evidence="4">The sequence shown here is derived from an EMBL/GenBank/DDBJ whole genome shotgun (WGS) entry which is preliminary data.</text>
</comment>
<evidence type="ECO:0000256" key="2">
    <source>
        <dbReference type="ARBA" id="ARBA00005375"/>
    </source>
</evidence>
<feature type="signal peptide" evidence="3">
    <location>
        <begin position="1"/>
        <end position="18"/>
    </location>
</feature>
<comment type="similarity">
    <text evidence="2">Belongs to the histidine acid phosphatase family.</text>
</comment>
<dbReference type="Gene3D" id="3.40.50.1240">
    <property type="entry name" value="Phosphoglycerate mutase-like"/>
    <property type="match status" value="1"/>
</dbReference>
<dbReference type="InterPro" id="IPR033379">
    <property type="entry name" value="Acid_Pase_AS"/>
</dbReference>
<protein>
    <submittedName>
        <fullName evidence="4">Uncharacterized protein</fullName>
    </submittedName>
</protein>
<gene>
    <name evidence="4" type="ORF">CBOVIS_LOCUS2989</name>
</gene>
<keyword evidence="5" id="KW-1185">Reference proteome</keyword>
<sequence length="383" mass="44375">MRFFYLFMVFFQVNVSTSEIKMLLAVWRHGDRAPEEKPYPNDPYNETFWPRGWNQLTNVGISQATKLGVFLRRRYRNSVMPKFDRKKIQIISSDADRAIETAQSVASALFPPIGEQKWTDGKFQYWQPIPIRTNGKRDPMLRPSKINCARYQLLVAENRKQIETDTNSRYKKELEIISNRTGHNVTYANIKDVYNIMLEHYNGLPLPEWASEIVNGVPLLDTILEIRKIARLQLFNTKEKAKYMAGFLINSFAQNLIEASQNKTQKKALLYSSHDGTLNALMYGLNISNHQLMPYTACLMVEYHTDETVHIFFRNTTTESPEDVHQLIIPGCTAACPLPEFLSLIDNMRIRSVEELEQICNAFDARNMSVFMVICIILLKLFL</sequence>
<dbReference type="Proteomes" id="UP000494206">
    <property type="component" value="Unassembled WGS sequence"/>
</dbReference>
<dbReference type="OrthoDB" id="258392at2759"/>
<dbReference type="EMBL" id="CADEPM010000002">
    <property type="protein sequence ID" value="CAB3399952.1"/>
    <property type="molecule type" value="Genomic_DNA"/>
</dbReference>
<dbReference type="CDD" id="cd07061">
    <property type="entry name" value="HP_HAP_like"/>
    <property type="match status" value="1"/>
</dbReference>
<evidence type="ECO:0000313" key="5">
    <source>
        <dbReference type="Proteomes" id="UP000494206"/>
    </source>
</evidence>
<dbReference type="AlphaFoldDB" id="A0A8S1EJ27"/>